<keyword evidence="2" id="KW-0689">Ribosomal protein</keyword>
<dbReference type="InterPro" id="IPR036227">
    <property type="entry name" value="Ribosomal_uL15/eL18_sf"/>
</dbReference>
<reference evidence="4 5" key="1">
    <citation type="journal article" date="2017" name="Genome Biol.">
        <title>New reference genome sequences of hot pepper reveal the massive evolution of plant disease-resistance genes by retroduplication.</title>
        <authorList>
            <person name="Kim S."/>
            <person name="Park J."/>
            <person name="Yeom S.I."/>
            <person name="Kim Y.M."/>
            <person name="Seo E."/>
            <person name="Kim K.T."/>
            <person name="Kim M.S."/>
            <person name="Lee J.M."/>
            <person name="Cheong K."/>
            <person name="Shin H.S."/>
            <person name="Kim S.B."/>
            <person name="Han K."/>
            <person name="Lee J."/>
            <person name="Park M."/>
            <person name="Lee H.A."/>
            <person name="Lee H.Y."/>
            <person name="Lee Y."/>
            <person name="Oh S."/>
            <person name="Lee J.H."/>
            <person name="Choi E."/>
            <person name="Choi E."/>
            <person name="Lee S.E."/>
            <person name="Jeon J."/>
            <person name="Kim H."/>
            <person name="Choi G."/>
            <person name="Song H."/>
            <person name="Lee J."/>
            <person name="Lee S.C."/>
            <person name="Kwon J.K."/>
            <person name="Lee H.Y."/>
            <person name="Koo N."/>
            <person name="Hong Y."/>
            <person name="Kim R.W."/>
            <person name="Kang W.H."/>
            <person name="Huh J.H."/>
            <person name="Kang B.C."/>
            <person name="Yang T.J."/>
            <person name="Lee Y.H."/>
            <person name="Bennetzen J.L."/>
            <person name="Choi D."/>
        </authorList>
    </citation>
    <scope>NUCLEOTIDE SEQUENCE [LARGE SCALE GENOMIC DNA]</scope>
    <source>
        <strain evidence="5">cv. PBC81</strain>
    </source>
</reference>
<sequence>MTTCFKKNRKKLGHVSAIYGHIGKHRNHFGGHGNVGGMPYYQHRQALVLGKGVLPENQASMVKAKLILKNAKKKIKENGGAIVLTA</sequence>
<comment type="similarity">
    <text evidence="1">Belongs to the universal ribosomal protein uL15 family.</text>
</comment>
<evidence type="ECO:0000313" key="5">
    <source>
        <dbReference type="Proteomes" id="UP000224567"/>
    </source>
</evidence>
<protein>
    <recommendedName>
        <fullName evidence="6">60S ribosomal protein L27a</fullName>
    </recommendedName>
</protein>
<evidence type="ECO:0000256" key="2">
    <source>
        <dbReference type="ARBA" id="ARBA00022980"/>
    </source>
</evidence>
<dbReference type="Proteomes" id="UP000224567">
    <property type="component" value="Unassembled WGS sequence"/>
</dbReference>
<evidence type="ECO:0000256" key="1">
    <source>
        <dbReference type="ARBA" id="ARBA00007320"/>
    </source>
</evidence>
<organism evidence="4 5">
    <name type="scientific">Capsicum baccatum</name>
    <name type="common">Peruvian pepper</name>
    <dbReference type="NCBI Taxonomy" id="33114"/>
    <lineage>
        <taxon>Eukaryota</taxon>
        <taxon>Viridiplantae</taxon>
        <taxon>Streptophyta</taxon>
        <taxon>Embryophyta</taxon>
        <taxon>Tracheophyta</taxon>
        <taxon>Spermatophyta</taxon>
        <taxon>Magnoliopsida</taxon>
        <taxon>eudicotyledons</taxon>
        <taxon>Gunneridae</taxon>
        <taxon>Pentapetalae</taxon>
        <taxon>asterids</taxon>
        <taxon>lamiids</taxon>
        <taxon>Solanales</taxon>
        <taxon>Solanaceae</taxon>
        <taxon>Solanoideae</taxon>
        <taxon>Capsiceae</taxon>
        <taxon>Capsicum</taxon>
    </lineage>
</organism>
<reference evidence="5" key="2">
    <citation type="journal article" date="2017" name="J. Anim. Genet.">
        <title>Multiple reference genome sequences of hot pepper reveal the massive evolution of plant disease resistance genes by retroduplication.</title>
        <authorList>
            <person name="Kim S."/>
            <person name="Park J."/>
            <person name="Yeom S.-I."/>
            <person name="Kim Y.-M."/>
            <person name="Seo E."/>
            <person name="Kim K.-T."/>
            <person name="Kim M.-S."/>
            <person name="Lee J.M."/>
            <person name="Cheong K."/>
            <person name="Shin H.-S."/>
            <person name="Kim S.-B."/>
            <person name="Han K."/>
            <person name="Lee J."/>
            <person name="Park M."/>
            <person name="Lee H.-A."/>
            <person name="Lee H.-Y."/>
            <person name="Lee Y."/>
            <person name="Oh S."/>
            <person name="Lee J.H."/>
            <person name="Choi E."/>
            <person name="Choi E."/>
            <person name="Lee S.E."/>
            <person name="Jeon J."/>
            <person name="Kim H."/>
            <person name="Choi G."/>
            <person name="Song H."/>
            <person name="Lee J."/>
            <person name="Lee S.-C."/>
            <person name="Kwon J.-K."/>
            <person name="Lee H.-Y."/>
            <person name="Koo N."/>
            <person name="Hong Y."/>
            <person name="Kim R.W."/>
            <person name="Kang W.-H."/>
            <person name="Huh J.H."/>
            <person name="Kang B.-C."/>
            <person name="Yang T.-J."/>
            <person name="Lee Y.-H."/>
            <person name="Bennetzen J.L."/>
            <person name="Choi D."/>
        </authorList>
    </citation>
    <scope>NUCLEOTIDE SEQUENCE [LARGE SCALE GENOMIC DNA]</scope>
    <source>
        <strain evidence="5">cv. PBC81</strain>
    </source>
</reference>
<evidence type="ECO:0008006" key="6">
    <source>
        <dbReference type="Google" id="ProtNLM"/>
    </source>
</evidence>
<dbReference type="GO" id="GO:0003735">
    <property type="term" value="F:structural constituent of ribosome"/>
    <property type="evidence" value="ECO:0007669"/>
    <property type="project" value="TreeGrafter"/>
</dbReference>
<dbReference type="EMBL" id="MLFT02000009">
    <property type="protein sequence ID" value="PHT37662.1"/>
    <property type="molecule type" value="Genomic_DNA"/>
</dbReference>
<dbReference type="Gene3D" id="3.100.10.10">
    <property type="match status" value="1"/>
</dbReference>
<dbReference type="SUPFAM" id="SSF52080">
    <property type="entry name" value="Ribosomal proteins L15p and L18e"/>
    <property type="match status" value="1"/>
</dbReference>
<proteinExistence type="inferred from homology"/>
<dbReference type="STRING" id="33114.A0A2G2VXF6"/>
<comment type="caution">
    <text evidence="4">The sequence shown here is derived from an EMBL/GenBank/DDBJ whole genome shotgun (WGS) entry which is preliminary data.</text>
</comment>
<evidence type="ECO:0000313" key="4">
    <source>
        <dbReference type="EMBL" id="PHT37662.1"/>
    </source>
</evidence>
<dbReference type="GO" id="GO:0022625">
    <property type="term" value="C:cytosolic large ribosomal subunit"/>
    <property type="evidence" value="ECO:0007669"/>
    <property type="project" value="TreeGrafter"/>
</dbReference>
<keyword evidence="3" id="KW-0687">Ribonucleoprotein</keyword>
<accession>A0A2G2VXF6</accession>
<gene>
    <name evidence="4" type="ORF">CQW23_21235</name>
</gene>
<dbReference type="AlphaFoldDB" id="A0A2G2VXF6"/>
<evidence type="ECO:0000256" key="3">
    <source>
        <dbReference type="ARBA" id="ARBA00023274"/>
    </source>
</evidence>
<dbReference type="PANTHER" id="PTHR11721:SF3">
    <property type="entry name" value="LARGE RIBOSOMAL SUBUNIT PROTEIN UL15"/>
    <property type="match status" value="1"/>
</dbReference>
<name>A0A2G2VXF6_CAPBA</name>
<keyword evidence="5" id="KW-1185">Reference proteome</keyword>
<dbReference type="PANTHER" id="PTHR11721">
    <property type="entry name" value="60S RIBOSOMAL PROTEIN L27A"/>
    <property type="match status" value="1"/>
</dbReference>
<dbReference type="OrthoDB" id="61900at2759"/>